<sequence>MVSSYIALHVTPGDFCLMFALEHSICIYKRRPDTIHMS</sequence>
<reference evidence="1" key="1">
    <citation type="submission" date="2014-11" db="EMBL/GenBank/DDBJ databases">
        <authorList>
            <person name="Amaro Gonzalez C."/>
        </authorList>
    </citation>
    <scope>NUCLEOTIDE SEQUENCE</scope>
</reference>
<reference evidence="1" key="2">
    <citation type="journal article" date="2015" name="Fish Shellfish Immunol.">
        <title>Early steps in the European eel (Anguilla anguilla)-Vibrio vulnificus interaction in the gills: Role of the RtxA13 toxin.</title>
        <authorList>
            <person name="Callol A."/>
            <person name="Pajuelo D."/>
            <person name="Ebbesson L."/>
            <person name="Teles M."/>
            <person name="MacKenzie S."/>
            <person name="Amaro C."/>
        </authorList>
    </citation>
    <scope>NUCLEOTIDE SEQUENCE</scope>
</reference>
<dbReference type="EMBL" id="GBXM01078674">
    <property type="protein sequence ID" value="JAH29903.1"/>
    <property type="molecule type" value="Transcribed_RNA"/>
</dbReference>
<evidence type="ECO:0000313" key="1">
    <source>
        <dbReference type="EMBL" id="JAH29903.1"/>
    </source>
</evidence>
<organism evidence="1">
    <name type="scientific">Anguilla anguilla</name>
    <name type="common">European freshwater eel</name>
    <name type="synonym">Muraena anguilla</name>
    <dbReference type="NCBI Taxonomy" id="7936"/>
    <lineage>
        <taxon>Eukaryota</taxon>
        <taxon>Metazoa</taxon>
        <taxon>Chordata</taxon>
        <taxon>Craniata</taxon>
        <taxon>Vertebrata</taxon>
        <taxon>Euteleostomi</taxon>
        <taxon>Actinopterygii</taxon>
        <taxon>Neopterygii</taxon>
        <taxon>Teleostei</taxon>
        <taxon>Anguilliformes</taxon>
        <taxon>Anguillidae</taxon>
        <taxon>Anguilla</taxon>
    </lineage>
</organism>
<proteinExistence type="predicted"/>
<name>A0A0E9RNH9_ANGAN</name>
<accession>A0A0E9RNH9</accession>
<protein>
    <submittedName>
        <fullName evidence="1">Uncharacterized protein</fullName>
    </submittedName>
</protein>
<dbReference type="AlphaFoldDB" id="A0A0E9RNH9"/>